<name>A0A073CFD4_PLAA1</name>
<keyword evidence="2" id="KW-1185">Reference proteome</keyword>
<sequence length="194" mass="22110">MYTHFQASQTVEMAVPEPTLIHHYLRQPKRLVKAIVDPTRLDALTEDIYRLKMRPLQFMMFSLQPTVDLKLWIHSDGTLNLKSVGCEIRGIEYINQRFSLDLVGKLYPVELQGITYLKGQSDLKVKVELPPPLWLTPQPILETTGNGLLKSVLMTVRHRLVHNLLSDYAHWSAEQLGVLVPQTPSIIQVSSAEC</sequence>
<gene>
    <name evidence="1" type="ORF">A19Y_1807</name>
</gene>
<proteinExistence type="predicted"/>
<evidence type="ECO:0000313" key="2">
    <source>
        <dbReference type="Proteomes" id="UP000027395"/>
    </source>
</evidence>
<dbReference type="GeneID" id="77289672"/>
<dbReference type="PANTHER" id="PTHR34133:SF8">
    <property type="entry name" value="OS07G0633000 PROTEIN"/>
    <property type="match status" value="1"/>
</dbReference>
<dbReference type="EMBL" id="CM002803">
    <property type="protein sequence ID" value="KEI66801.1"/>
    <property type="molecule type" value="Genomic_DNA"/>
</dbReference>
<dbReference type="InterPro" id="IPR018971">
    <property type="entry name" value="DUF1997"/>
</dbReference>
<evidence type="ECO:0000313" key="1">
    <source>
        <dbReference type="EMBL" id="KEI66801.1"/>
    </source>
</evidence>
<dbReference type="PANTHER" id="PTHR34133">
    <property type="entry name" value="OS07G0633000 PROTEIN"/>
    <property type="match status" value="1"/>
</dbReference>
<protein>
    <recommendedName>
        <fullName evidence="3">DUF1997 domain-containing protein</fullName>
    </recommendedName>
</protein>
<dbReference type="RefSeq" id="WP_042153762.1">
    <property type="nucleotide sequence ID" value="NZ_CM002803.1"/>
</dbReference>
<dbReference type="HOGENOM" id="CLU_120364_0_0_3"/>
<dbReference type="Proteomes" id="UP000027395">
    <property type="component" value="Chromosome"/>
</dbReference>
<reference evidence="1 2" key="1">
    <citation type="journal article" date="2014" name="Appl. Environ. Microbiol.">
        <title>Elucidation of insertion elements encoded on plasmids and in vitro construction of shuttle vectors from the toxic cyanobacterium Planktothrix.</title>
        <authorList>
            <person name="Christiansen G."/>
            <person name="Goesmann A."/>
            <person name="Kurmayer R."/>
        </authorList>
    </citation>
    <scope>NUCLEOTIDE SEQUENCE [LARGE SCALE GENOMIC DNA]</scope>
    <source>
        <strain evidence="1 2">NIVA-CYA 126/8</strain>
    </source>
</reference>
<dbReference type="STRING" id="388467.A19Y_1807"/>
<accession>A0A073CFD4</accession>
<organism evidence="1 2">
    <name type="scientific">Planktothrix agardhii (strain NIVA-CYA 126/8)</name>
    <dbReference type="NCBI Taxonomy" id="388467"/>
    <lineage>
        <taxon>Bacteria</taxon>
        <taxon>Bacillati</taxon>
        <taxon>Cyanobacteriota</taxon>
        <taxon>Cyanophyceae</taxon>
        <taxon>Oscillatoriophycideae</taxon>
        <taxon>Oscillatoriales</taxon>
        <taxon>Microcoleaceae</taxon>
        <taxon>Planktothrix</taxon>
    </lineage>
</organism>
<dbReference type="PATRIC" id="fig|388467.6.peg.1751"/>
<dbReference type="Pfam" id="PF09366">
    <property type="entry name" value="DUF1997"/>
    <property type="match status" value="1"/>
</dbReference>
<dbReference type="AlphaFoldDB" id="A0A073CFD4"/>
<evidence type="ECO:0008006" key="3">
    <source>
        <dbReference type="Google" id="ProtNLM"/>
    </source>
</evidence>
<dbReference type="eggNOG" id="ENOG502ZBKN">
    <property type="taxonomic scope" value="Bacteria"/>
</dbReference>